<evidence type="ECO:0000313" key="3">
    <source>
        <dbReference type="EMBL" id="GFK94564.1"/>
    </source>
</evidence>
<evidence type="ECO:0000313" key="4">
    <source>
        <dbReference type="Proteomes" id="UP000494245"/>
    </source>
</evidence>
<proteinExistence type="inferred from homology"/>
<dbReference type="SUPFAM" id="SSF69786">
    <property type="entry name" value="YggU-like"/>
    <property type="match status" value="1"/>
</dbReference>
<sequence>MDAPLWAEHAKDGGWRLLVWVSPGAKKDEVTGTADGRLKLKLKAPAVDNKANEALLAYMARLLGTPRTALELSAGQTSRRKTLRLRPGIEPVWPAAENA</sequence>
<accession>A0A6V8LS49</accession>
<reference evidence="3 4" key="2">
    <citation type="submission" date="2020-05" db="EMBL/GenBank/DDBJ databases">
        <title>Draft genome sequence of Desulfovibrio sp. strainFSS-1.</title>
        <authorList>
            <person name="Shimoshige H."/>
            <person name="Kobayashi H."/>
            <person name="Maekawa T."/>
        </authorList>
    </citation>
    <scope>NUCLEOTIDE SEQUENCE [LARGE SCALE GENOMIC DNA]</scope>
    <source>
        <strain evidence="3 4">SIID29052-01</strain>
    </source>
</reference>
<protein>
    <recommendedName>
        <fullName evidence="2">UPF0235 protein NNJEOMEG_02411</fullName>
    </recommendedName>
</protein>
<dbReference type="HAMAP" id="MF_00634">
    <property type="entry name" value="UPF0235"/>
    <property type="match status" value="1"/>
</dbReference>
<dbReference type="RefSeq" id="WP_173084760.1">
    <property type="nucleotide sequence ID" value="NZ_BLTE01000010.1"/>
</dbReference>
<dbReference type="PANTHER" id="PTHR13420:SF7">
    <property type="entry name" value="UPF0235 PROTEIN C15ORF40"/>
    <property type="match status" value="1"/>
</dbReference>
<dbReference type="Gene3D" id="3.30.1200.10">
    <property type="entry name" value="YggU-like"/>
    <property type="match status" value="1"/>
</dbReference>
<dbReference type="GO" id="GO:0005737">
    <property type="term" value="C:cytoplasm"/>
    <property type="evidence" value="ECO:0007669"/>
    <property type="project" value="TreeGrafter"/>
</dbReference>
<comment type="similarity">
    <text evidence="1 2">Belongs to the UPF0235 family.</text>
</comment>
<dbReference type="Pfam" id="PF02594">
    <property type="entry name" value="DUF167"/>
    <property type="match status" value="1"/>
</dbReference>
<reference evidence="3 4" key="1">
    <citation type="submission" date="2020-04" db="EMBL/GenBank/DDBJ databases">
        <authorList>
            <consortium name="Desulfovibrio sp. FSS-1 genome sequencing consortium"/>
            <person name="Shimoshige H."/>
            <person name="Kobayashi H."/>
            <person name="Maekawa T."/>
        </authorList>
    </citation>
    <scope>NUCLEOTIDE SEQUENCE [LARGE SCALE GENOMIC DNA]</scope>
    <source>
        <strain evidence="3 4">SIID29052-01</strain>
    </source>
</reference>
<dbReference type="NCBIfam" id="TIGR00251">
    <property type="entry name" value="DUF167 family protein"/>
    <property type="match status" value="1"/>
</dbReference>
<comment type="caution">
    <text evidence="3">The sequence shown here is derived from an EMBL/GenBank/DDBJ whole genome shotgun (WGS) entry which is preliminary data.</text>
</comment>
<dbReference type="SMART" id="SM01152">
    <property type="entry name" value="DUF167"/>
    <property type="match status" value="1"/>
</dbReference>
<dbReference type="InterPro" id="IPR036591">
    <property type="entry name" value="YggU-like_sf"/>
</dbReference>
<dbReference type="InterPro" id="IPR003746">
    <property type="entry name" value="DUF167"/>
</dbReference>
<dbReference type="PANTHER" id="PTHR13420">
    <property type="entry name" value="UPF0235 PROTEIN C15ORF40"/>
    <property type="match status" value="1"/>
</dbReference>
<dbReference type="EMBL" id="BLTE01000010">
    <property type="protein sequence ID" value="GFK94564.1"/>
    <property type="molecule type" value="Genomic_DNA"/>
</dbReference>
<dbReference type="Proteomes" id="UP000494245">
    <property type="component" value="Unassembled WGS sequence"/>
</dbReference>
<dbReference type="AlphaFoldDB" id="A0A6V8LS49"/>
<evidence type="ECO:0000256" key="2">
    <source>
        <dbReference type="HAMAP-Rule" id="MF_00634"/>
    </source>
</evidence>
<gene>
    <name evidence="3" type="ORF">NNJEOMEG_02411</name>
</gene>
<keyword evidence="4" id="KW-1185">Reference proteome</keyword>
<name>A0A6V8LS49_9BACT</name>
<evidence type="ECO:0000256" key="1">
    <source>
        <dbReference type="ARBA" id="ARBA00010364"/>
    </source>
</evidence>
<organism evidence="3 4">
    <name type="scientific">Fundidesulfovibrio magnetotacticus</name>
    <dbReference type="NCBI Taxonomy" id="2730080"/>
    <lineage>
        <taxon>Bacteria</taxon>
        <taxon>Pseudomonadati</taxon>
        <taxon>Thermodesulfobacteriota</taxon>
        <taxon>Desulfovibrionia</taxon>
        <taxon>Desulfovibrionales</taxon>
        <taxon>Desulfovibrionaceae</taxon>
        <taxon>Fundidesulfovibrio</taxon>
    </lineage>
</organism>